<dbReference type="KEGG" id="bbae:FRD01_14205"/>
<feature type="transmembrane region" description="Helical" evidence="1">
    <location>
        <begin position="120"/>
        <end position="140"/>
    </location>
</feature>
<dbReference type="RefSeq" id="WP_146960720.1">
    <property type="nucleotide sequence ID" value="NZ_CP042467.1"/>
</dbReference>
<evidence type="ECO:0000313" key="3">
    <source>
        <dbReference type="Proteomes" id="UP000321595"/>
    </source>
</evidence>
<evidence type="ECO:0000313" key="2">
    <source>
        <dbReference type="EMBL" id="QED28363.1"/>
    </source>
</evidence>
<sequence>MKVSEGFFTKLAIAIRAVILGVALLGIESVWFQSGFWRDMFVQGDYWQVFNPILVATIVLGAMFRHRFSPWFLLGLGVLAFVLNPGVDAGIITFCAGVLVLPKLRGHFSGPESLTERVLVTGKFLFLALFGVSLLTYLFYELPALRDSLKDTRHERRCKETKEAEPCGQHALYLLRSSRNKKEYDQGIKLLDAVCKRGNKSACRHAAEWGAPWYPNTPTWDDMYRRVTAMCDEGNVEACWVVADFAEGFPRIGFHRVIEVTKGACEDGNKVACLARFRAERQLGIQGVPPAPTGLCKKDGRECCELAVSAREPGSPGCWRAGDDKVAEYLSKKVYLGIMSASRPSEAERVDRNREQFEGPCEDGDPLACVALLTSQEAVQKIDEPYNIPADLEEKLLKHCDEGRHITCLALALRYLDKPIDEEPDPRAEELVNKACDGGSAEACWWNEVFFETSPRLYELALERCIQSSQSDSFPCWTAQSLVLERLGLAYWRAGLAEQIRTREAQCQAGDQVSCDNFARVFDVKGRNRPPLLRRSYSAADKGCKMKRRRACNTVKELKGYKP</sequence>
<keyword evidence="1" id="KW-1133">Transmembrane helix</keyword>
<dbReference type="AlphaFoldDB" id="A0A5B8XW81"/>
<keyword evidence="1" id="KW-0812">Transmembrane</keyword>
<dbReference type="EMBL" id="CP042467">
    <property type="protein sequence ID" value="QED28363.1"/>
    <property type="molecule type" value="Genomic_DNA"/>
</dbReference>
<evidence type="ECO:0000256" key="1">
    <source>
        <dbReference type="SAM" id="Phobius"/>
    </source>
</evidence>
<accession>A0A5B8XW81</accession>
<proteinExistence type="predicted"/>
<dbReference type="OrthoDB" id="9772133at2"/>
<feature type="transmembrane region" description="Helical" evidence="1">
    <location>
        <begin position="7"/>
        <end position="27"/>
    </location>
</feature>
<protein>
    <submittedName>
        <fullName evidence="2">Uncharacterized protein</fullName>
    </submittedName>
</protein>
<feature type="transmembrane region" description="Helical" evidence="1">
    <location>
        <begin position="47"/>
        <end position="64"/>
    </location>
</feature>
<keyword evidence="1" id="KW-0472">Membrane</keyword>
<feature type="transmembrane region" description="Helical" evidence="1">
    <location>
        <begin position="71"/>
        <end position="100"/>
    </location>
</feature>
<organism evidence="2 3">
    <name type="scientific">Microvenator marinus</name>
    <dbReference type="NCBI Taxonomy" id="2600177"/>
    <lineage>
        <taxon>Bacteria</taxon>
        <taxon>Deltaproteobacteria</taxon>
        <taxon>Bradymonadales</taxon>
        <taxon>Microvenatoraceae</taxon>
        <taxon>Microvenator</taxon>
    </lineage>
</organism>
<gene>
    <name evidence="2" type="ORF">FRD01_14205</name>
</gene>
<name>A0A5B8XW81_9DELT</name>
<keyword evidence="3" id="KW-1185">Reference proteome</keyword>
<reference evidence="2 3" key="1">
    <citation type="submission" date="2019-08" db="EMBL/GenBank/DDBJ databases">
        <authorList>
            <person name="Liang Q."/>
        </authorList>
    </citation>
    <scope>NUCLEOTIDE SEQUENCE [LARGE SCALE GENOMIC DNA]</scope>
    <source>
        <strain evidence="2 3">V1718</strain>
    </source>
</reference>
<dbReference type="Proteomes" id="UP000321595">
    <property type="component" value="Chromosome"/>
</dbReference>